<dbReference type="InterPro" id="IPR014746">
    <property type="entry name" value="Gln_synth/guanido_kin_cat_dom"/>
</dbReference>
<dbReference type="SUPFAM" id="SSF55931">
    <property type="entry name" value="Glutamine synthetase/guanido kinase"/>
    <property type="match status" value="1"/>
</dbReference>
<dbReference type="NCBIfam" id="NF004012">
    <property type="entry name" value="PRK05477.1-2"/>
    <property type="match status" value="1"/>
</dbReference>
<evidence type="ECO:0000313" key="14">
    <source>
        <dbReference type="Proteomes" id="UP000663651"/>
    </source>
</evidence>
<dbReference type="Proteomes" id="UP000663651">
    <property type="component" value="Chromosome"/>
</dbReference>
<dbReference type="NCBIfam" id="TIGR00133">
    <property type="entry name" value="gatB"/>
    <property type="match status" value="1"/>
</dbReference>
<evidence type="ECO:0000256" key="4">
    <source>
        <dbReference type="ARBA" id="ARBA00022598"/>
    </source>
</evidence>
<name>A0ABX7Q6Q3_9BACT</name>
<keyword evidence="4 11" id="KW-0436">Ligase</keyword>
<organism evidence="13 14">
    <name type="scientific">Geobacter benzoatilyticus</name>
    <dbReference type="NCBI Taxonomy" id="2815309"/>
    <lineage>
        <taxon>Bacteria</taxon>
        <taxon>Pseudomonadati</taxon>
        <taxon>Thermodesulfobacteriota</taxon>
        <taxon>Desulfuromonadia</taxon>
        <taxon>Geobacterales</taxon>
        <taxon>Geobacteraceae</taxon>
        <taxon>Geobacter</taxon>
    </lineage>
</organism>
<dbReference type="InterPro" id="IPR017959">
    <property type="entry name" value="Asn/Gln-tRNA_amidoTrfase_suB/E"/>
</dbReference>
<dbReference type="InterPro" id="IPR042114">
    <property type="entry name" value="GatB_C_1"/>
</dbReference>
<dbReference type="Pfam" id="PF02934">
    <property type="entry name" value="GatB_N"/>
    <property type="match status" value="1"/>
</dbReference>
<dbReference type="SUPFAM" id="SSF89095">
    <property type="entry name" value="GatB/YqeY motif"/>
    <property type="match status" value="1"/>
</dbReference>
<comment type="catalytic activity">
    <reaction evidence="10 11">
        <text>L-glutamyl-tRNA(Gln) + L-glutamine + ATP + H2O = L-glutaminyl-tRNA(Gln) + L-glutamate + ADP + phosphate + H(+)</text>
        <dbReference type="Rhea" id="RHEA:17521"/>
        <dbReference type="Rhea" id="RHEA-COMP:9681"/>
        <dbReference type="Rhea" id="RHEA-COMP:9684"/>
        <dbReference type="ChEBI" id="CHEBI:15377"/>
        <dbReference type="ChEBI" id="CHEBI:15378"/>
        <dbReference type="ChEBI" id="CHEBI:29985"/>
        <dbReference type="ChEBI" id="CHEBI:30616"/>
        <dbReference type="ChEBI" id="CHEBI:43474"/>
        <dbReference type="ChEBI" id="CHEBI:58359"/>
        <dbReference type="ChEBI" id="CHEBI:78520"/>
        <dbReference type="ChEBI" id="CHEBI:78521"/>
        <dbReference type="ChEBI" id="CHEBI:456216"/>
    </reaction>
</comment>
<dbReference type="RefSeq" id="WP_207164555.1">
    <property type="nucleotide sequence ID" value="NZ_CP071382.1"/>
</dbReference>
<feature type="domain" description="Asn/Gln amidotransferase" evidence="12">
    <location>
        <begin position="330"/>
        <end position="477"/>
    </location>
</feature>
<dbReference type="NCBIfam" id="NF004015">
    <property type="entry name" value="PRK05477.1-5"/>
    <property type="match status" value="1"/>
</dbReference>
<evidence type="ECO:0000256" key="8">
    <source>
        <dbReference type="ARBA" id="ARBA00024799"/>
    </source>
</evidence>
<dbReference type="Pfam" id="PF02637">
    <property type="entry name" value="GatB_Yqey"/>
    <property type="match status" value="1"/>
</dbReference>
<evidence type="ECO:0000256" key="3">
    <source>
        <dbReference type="ARBA" id="ARBA00016923"/>
    </source>
</evidence>
<dbReference type="HAMAP" id="MF_00121">
    <property type="entry name" value="GatB"/>
    <property type="match status" value="1"/>
</dbReference>
<keyword evidence="6 11" id="KW-0067">ATP-binding</keyword>
<keyword evidence="7 11" id="KW-0648">Protein biosynthesis</keyword>
<dbReference type="Gene3D" id="1.10.10.410">
    <property type="match status" value="1"/>
</dbReference>
<dbReference type="NCBIfam" id="NF004014">
    <property type="entry name" value="PRK05477.1-4"/>
    <property type="match status" value="1"/>
</dbReference>
<keyword evidence="14" id="KW-1185">Reference proteome</keyword>
<reference evidence="13 14" key="1">
    <citation type="submission" date="2021-03" db="EMBL/GenBank/DDBJ databases">
        <title>Geobacter metallireducens gen. nov. sp. nov., a microorganism capable of coupling the complete oxidation of organic compounds to the reduction of iron and other metals.</title>
        <authorList>
            <person name="Li Y."/>
        </authorList>
    </citation>
    <scope>NUCLEOTIDE SEQUENCE [LARGE SCALE GENOMIC DNA]</scope>
    <source>
        <strain evidence="13 14">Jerry-YX</strain>
    </source>
</reference>
<dbReference type="EC" id="6.3.5.-" evidence="11"/>
<evidence type="ECO:0000256" key="2">
    <source>
        <dbReference type="ARBA" id="ARBA00011123"/>
    </source>
</evidence>
<dbReference type="Gene3D" id="1.10.150.380">
    <property type="entry name" value="GatB domain, N-terminal subdomain"/>
    <property type="match status" value="1"/>
</dbReference>
<gene>
    <name evidence="11 13" type="primary">gatB</name>
    <name evidence="13" type="ORF">JZM60_05765</name>
</gene>
<dbReference type="PANTHER" id="PTHR11659:SF0">
    <property type="entry name" value="GLUTAMYL-TRNA(GLN) AMIDOTRANSFERASE SUBUNIT B, MITOCHONDRIAL"/>
    <property type="match status" value="1"/>
</dbReference>
<dbReference type="InterPro" id="IPR004413">
    <property type="entry name" value="GatB"/>
</dbReference>
<comment type="subunit">
    <text evidence="2 11">Heterotrimer of A, B and C subunits.</text>
</comment>
<evidence type="ECO:0000256" key="1">
    <source>
        <dbReference type="ARBA" id="ARBA00005306"/>
    </source>
</evidence>
<evidence type="ECO:0000256" key="5">
    <source>
        <dbReference type="ARBA" id="ARBA00022741"/>
    </source>
</evidence>
<comment type="similarity">
    <text evidence="1 11">Belongs to the GatB/GatE family. GatB subfamily.</text>
</comment>
<dbReference type="InterPro" id="IPR018027">
    <property type="entry name" value="Asn/Gln_amidotransferase"/>
</dbReference>
<dbReference type="PROSITE" id="PS01234">
    <property type="entry name" value="GATB"/>
    <property type="match status" value="1"/>
</dbReference>
<dbReference type="InterPro" id="IPR006075">
    <property type="entry name" value="Asn/Gln-tRNA_Trfase_suB/E_cat"/>
</dbReference>
<evidence type="ECO:0000256" key="7">
    <source>
        <dbReference type="ARBA" id="ARBA00022917"/>
    </source>
</evidence>
<keyword evidence="5 11" id="KW-0547">Nucleotide-binding</keyword>
<sequence length="480" mass="52844">MNYQAVIGLEVHVQLKTDTKIFCGCSTQFGASPNSQTCPVCLGMPGALPVLNRKVVEFAIKAGLATNCRIAPRSVFARKNYFYPDLPKGYQISQFELPICQNGHLDIEVEGETKRIGITRIHMEEDAGKLVHSDIPGLGSGSGVDLNRACTPLLEIVSEPDIRSADEAVAYLKKLHQIVVYLGICDGNMEEGSFRCDANVSVMPVGSTTFGTRTETKNVNSFRFVKQAIEYEIERQIELIEEGGKVVQETRLFNPESGETRSMRGKEEAHDYRYFPDPDLVPLVISNDWVEDARLTLPELPEARRNRYRAELGLSDYDAEVLTATREMAEYFEACVALGAPAKGAANWVMGEVTRALNEAGKGIGECPVTPERLTALLHLIEKGTISGKIAKTVFDEMWQSDKAPEAIVEEKGLVQVSDTGAIEKIIDEIMAANMGQVEEFRGGKEKVFGFFVGQVMRASKGKANPAVVNELLMKKLKGE</sequence>
<comment type="function">
    <text evidence="8 11">Allows the formation of correctly charged Asn-tRNA(Asn) or Gln-tRNA(Gln) through the transamidation of misacylated Asp-tRNA(Asn) or Glu-tRNA(Gln) in organisms which lack either or both of asparaginyl-tRNA or glutaminyl-tRNA synthetases. The reaction takes place in the presence of glutamine and ATP through an activated phospho-Asp-tRNA(Asn) or phospho-Glu-tRNA(Gln).</text>
</comment>
<evidence type="ECO:0000256" key="9">
    <source>
        <dbReference type="ARBA" id="ARBA00047380"/>
    </source>
</evidence>
<dbReference type="InterPro" id="IPR023168">
    <property type="entry name" value="GatB_Yqey_C_2"/>
</dbReference>
<dbReference type="InterPro" id="IPR017958">
    <property type="entry name" value="Gln-tRNA_amidoTrfase_suB_CS"/>
</dbReference>
<evidence type="ECO:0000313" key="13">
    <source>
        <dbReference type="EMBL" id="QSV46776.1"/>
    </source>
</evidence>
<evidence type="ECO:0000256" key="11">
    <source>
        <dbReference type="HAMAP-Rule" id="MF_00121"/>
    </source>
</evidence>
<evidence type="ECO:0000259" key="12">
    <source>
        <dbReference type="SMART" id="SM00845"/>
    </source>
</evidence>
<evidence type="ECO:0000256" key="10">
    <source>
        <dbReference type="ARBA" id="ARBA00047913"/>
    </source>
</evidence>
<protein>
    <recommendedName>
        <fullName evidence="3 11">Aspartyl/glutamyl-tRNA(Asn/Gln) amidotransferase subunit B</fullName>
        <shortName evidence="11">Asp/Glu-ADT subunit B</shortName>
        <ecNumber evidence="11">6.3.5.-</ecNumber>
    </recommendedName>
</protein>
<accession>A0ABX7Q6Q3</accession>
<dbReference type="PANTHER" id="PTHR11659">
    <property type="entry name" value="GLUTAMYL-TRNA GLN AMIDOTRANSFERASE SUBUNIT B MITOCHONDRIAL AND PROKARYOTIC PET112-RELATED"/>
    <property type="match status" value="1"/>
</dbReference>
<proteinExistence type="inferred from homology"/>
<evidence type="ECO:0000256" key="6">
    <source>
        <dbReference type="ARBA" id="ARBA00022840"/>
    </source>
</evidence>
<dbReference type="EMBL" id="CP071382">
    <property type="protein sequence ID" value="QSV46776.1"/>
    <property type="molecule type" value="Genomic_DNA"/>
</dbReference>
<dbReference type="SMART" id="SM00845">
    <property type="entry name" value="GatB_Yqey"/>
    <property type="match status" value="1"/>
</dbReference>
<dbReference type="InterPro" id="IPR003789">
    <property type="entry name" value="Asn/Gln_tRNA_amidoTrase-B-like"/>
</dbReference>
<comment type="catalytic activity">
    <reaction evidence="9 11">
        <text>L-aspartyl-tRNA(Asn) + L-glutamine + ATP + H2O = L-asparaginyl-tRNA(Asn) + L-glutamate + ADP + phosphate + 2 H(+)</text>
        <dbReference type="Rhea" id="RHEA:14513"/>
        <dbReference type="Rhea" id="RHEA-COMP:9674"/>
        <dbReference type="Rhea" id="RHEA-COMP:9677"/>
        <dbReference type="ChEBI" id="CHEBI:15377"/>
        <dbReference type="ChEBI" id="CHEBI:15378"/>
        <dbReference type="ChEBI" id="CHEBI:29985"/>
        <dbReference type="ChEBI" id="CHEBI:30616"/>
        <dbReference type="ChEBI" id="CHEBI:43474"/>
        <dbReference type="ChEBI" id="CHEBI:58359"/>
        <dbReference type="ChEBI" id="CHEBI:78515"/>
        <dbReference type="ChEBI" id="CHEBI:78516"/>
        <dbReference type="ChEBI" id="CHEBI:456216"/>
    </reaction>
</comment>